<organism evidence="1 2">
    <name type="scientific">Larinioides sclopetarius</name>
    <dbReference type="NCBI Taxonomy" id="280406"/>
    <lineage>
        <taxon>Eukaryota</taxon>
        <taxon>Metazoa</taxon>
        <taxon>Ecdysozoa</taxon>
        <taxon>Arthropoda</taxon>
        <taxon>Chelicerata</taxon>
        <taxon>Arachnida</taxon>
        <taxon>Araneae</taxon>
        <taxon>Araneomorphae</taxon>
        <taxon>Entelegynae</taxon>
        <taxon>Araneoidea</taxon>
        <taxon>Araneidae</taxon>
        <taxon>Larinioides</taxon>
    </lineage>
</organism>
<accession>A0AAV2C206</accession>
<sequence>MLVYKVVIPCQETKILTELVEMNSNSGLKRNYSWSVLCEEALKKNAKLFRFGSECMFPEGSTVSKPIQEELDGGCWSVYWSFR</sequence>
<dbReference type="EMBL" id="CAXIEN010000784">
    <property type="protein sequence ID" value="CAL1301639.1"/>
    <property type="molecule type" value="Genomic_DNA"/>
</dbReference>
<reference evidence="1 2" key="1">
    <citation type="submission" date="2024-04" db="EMBL/GenBank/DDBJ databases">
        <authorList>
            <person name="Rising A."/>
            <person name="Reimegard J."/>
            <person name="Sonavane S."/>
            <person name="Akerstrom W."/>
            <person name="Nylinder S."/>
            <person name="Hedman E."/>
            <person name="Kallberg Y."/>
        </authorList>
    </citation>
    <scope>NUCLEOTIDE SEQUENCE [LARGE SCALE GENOMIC DNA]</scope>
</reference>
<gene>
    <name evidence="1" type="ORF">LARSCL_LOCUS22635</name>
</gene>
<dbReference type="AlphaFoldDB" id="A0AAV2C206"/>
<evidence type="ECO:0000313" key="2">
    <source>
        <dbReference type="Proteomes" id="UP001497382"/>
    </source>
</evidence>
<protein>
    <submittedName>
        <fullName evidence="1">Uncharacterized protein</fullName>
    </submittedName>
</protein>
<dbReference type="Proteomes" id="UP001497382">
    <property type="component" value="Unassembled WGS sequence"/>
</dbReference>
<name>A0AAV2C206_9ARAC</name>
<proteinExistence type="predicted"/>
<evidence type="ECO:0000313" key="1">
    <source>
        <dbReference type="EMBL" id="CAL1301639.1"/>
    </source>
</evidence>
<keyword evidence="2" id="KW-1185">Reference proteome</keyword>
<comment type="caution">
    <text evidence="1">The sequence shown here is derived from an EMBL/GenBank/DDBJ whole genome shotgun (WGS) entry which is preliminary data.</text>
</comment>